<sequence>MSASENVLDWLQSWYASQCDGDWEHTWGVAIETLDNPGWAVRIDLEGTGLADREYPEHQVTRGEHDWVTAWTADKAFRIACGPGNLAEALALFRSWATARVS</sequence>
<dbReference type="OrthoDB" id="3533713at2"/>
<dbReference type="Proteomes" id="UP000320580">
    <property type="component" value="Chromosome"/>
</dbReference>
<accession>A0A5B8JET9</accession>
<dbReference type="AlphaFoldDB" id="A0A5B8JET9"/>
<evidence type="ECO:0000313" key="2">
    <source>
        <dbReference type="Proteomes" id="UP000320580"/>
    </source>
</evidence>
<gene>
    <name evidence="1" type="ORF">FQU76_22205</name>
</gene>
<protein>
    <recommendedName>
        <fullName evidence="3">Rhodanese-related sulfurtransferase</fullName>
    </recommendedName>
</protein>
<reference evidence="1 2" key="1">
    <citation type="submission" date="2019-07" db="EMBL/GenBank/DDBJ databases">
        <authorList>
            <person name="Zhu P."/>
        </authorList>
    </citation>
    <scope>NUCLEOTIDE SEQUENCE [LARGE SCALE GENOMIC DNA]</scope>
    <source>
        <strain evidence="1 2">SSL-25</strain>
    </source>
</reference>
<dbReference type="EMBL" id="CP042266">
    <property type="protein sequence ID" value="QDY78774.1"/>
    <property type="molecule type" value="Genomic_DNA"/>
</dbReference>
<evidence type="ECO:0000313" key="1">
    <source>
        <dbReference type="EMBL" id="QDY78774.1"/>
    </source>
</evidence>
<evidence type="ECO:0008006" key="3">
    <source>
        <dbReference type="Google" id="ProtNLM"/>
    </source>
</evidence>
<proteinExistence type="predicted"/>
<keyword evidence="2" id="KW-1185">Reference proteome</keyword>
<dbReference type="InterPro" id="IPR028228">
    <property type="entry name" value="Imm53"/>
</dbReference>
<organism evidence="1 2">
    <name type="scientific">Streptomyces qinzhouensis</name>
    <dbReference type="NCBI Taxonomy" id="2599401"/>
    <lineage>
        <taxon>Bacteria</taxon>
        <taxon>Bacillati</taxon>
        <taxon>Actinomycetota</taxon>
        <taxon>Actinomycetes</taxon>
        <taxon>Kitasatosporales</taxon>
        <taxon>Streptomycetaceae</taxon>
        <taxon>Streptomyces</taxon>
    </lineage>
</organism>
<dbReference type="KEGG" id="sqz:FQU76_22205"/>
<name>A0A5B8JET9_9ACTN</name>
<dbReference type="Pfam" id="PF15580">
    <property type="entry name" value="Imm53"/>
    <property type="match status" value="1"/>
</dbReference>
<dbReference type="RefSeq" id="WP_146482091.1">
    <property type="nucleotide sequence ID" value="NZ_CP042266.1"/>
</dbReference>